<dbReference type="Gene3D" id="2.60.120.260">
    <property type="entry name" value="Galactose-binding domain-like"/>
    <property type="match status" value="2"/>
</dbReference>
<evidence type="ECO:0000313" key="13">
    <source>
        <dbReference type="EMBL" id="JAI51471.1"/>
    </source>
</evidence>
<evidence type="ECO:0000259" key="11">
    <source>
        <dbReference type="Pfam" id="PF21317"/>
    </source>
</evidence>
<dbReference type="PIRSF" id="PIRSF006336">
    <property type="entry name" value="B-gal"/>
    <property type="match status" value="1"/>
</dbReference>
<dbReference type="InterPro" id="IPR019801">
    <property type="entry name" value="Glyco_hydro_35_CS"/>
</dbReference>
<name>A0A0K8WK00_BACLA</name>
<dbReference type="InterPro" id="IPR008979">
    <property type="entry name" value="Galactose-bd-like_sf"/>
</dbReference>
<dbReference type="PRINTS" id="PR00742">
    <property type="entry name" value="GLHYDRLASE35"/>
</dbReference>
<evidence type="ECO:0000256" key="3">
    <source>
        <dbReference type="ARBA" id="ARBA00022801"/>
    </source>
</evidence>
<comment type="catalytic activity">
    <reaction evidence="7">
        <text>Hydrolysis of terminal non-reducing beta-D-galactose residues in beta-D-galactosides.</text>
        <dbReference type="EC" id="3.2.1.23"/>
    </reaction>
</comment>
<reference evidence="13" key="1">
    <citation type="submission" date="2015-06" db="EMBL/GenBank/DDBJ databases">
        <authorList>
            <person name="Hoefler B.C."/>
            <person name="Straight P.D."/>
        </authorList>
    </citation>
    <scope>NUCLEOTIDE SEQUENCE</scope>
</reference>
<dbReference type="EC" id="3.2.1.23" evidence="7"/>
<evidence type="ECO:0000256" key="7">
    <source>
        <dbReference type="RuleBase" id="RU000675"/>
    </source>
</evidence>
<dbReference type="InterPro" id="IPR048912">
    <property type="entry name" value="BetaGal1-like_ABD1"/>
</dbReference>
<dbReference type="InterPro" id="IPR031330">
    <property type="entry name" value="Gly_Hdrlase_35_cat"/>
</dbReference>
<dbReference type="PANTHER" id="PTHR23421">
    <property type="entry name" value="BETA-GALACTOSIDASE RELATED"/>
    <property type="match status" value="1"/>
</dbReference>
<feature type="active site" description="Proton donor" evidence="6">
    <location>
        <position position="186"/>
    </location>
</feature>
<feature type="signal peptide" evidence="9">
    <location>
        <begin position="1"/>
        <end position="20"/>
    </location>
</feature>
<evidence type="ECO:0000256" key="9">
    <source>
        <dbReference type="SAM" id="SignalP"/>
    </source>
</evidence>
<dbReference type="Gene3D" id="3.20.20.80">
    <property type="entry name" value="Glycosidases"/>
    <property type="match status" value="1"/>
</dbReference>
<dbReference type="GO" id="GO:0005975">
    <property type="term" value="P:carbohydrate metabolic process"/>
    <property type="evidence" value="ECO:0007669"/>
    <property type="project" value="InterPro"/>
</dbReference>
<evidence type="ECO:0000256" key="2">
    <source>
        <dbReference type="ARBA" id="ARBA00022729"/>
    </source>
</evidence>
<keyword evidence="4" id="KW-0325">Glycoprotein</keyword>
<dbReference type="EMBL" id="GDHF01000843">
    <property type="protein sequence ID" value="JAI51471.1"/>
    <property type="molecule type" value="Transcribed_RNA"/>
</dbReference>
<dbReference type="Pfam" id="PF21317">
    <property type="entry name" value="BetaGal_ABD_1"/>
    <property type="match status" value="1"/>
</dbReference>
<accession>A0A0K8WK00</accession>
<dbReference type="PROSITE" id="PS01182">
    <property type="entry name" value="GLYCOSYL_HYDROL_F35"/>
    <property type="match status" value="1"/>
</dbReference>
<feature type="domain" description="Beta-galactosidase galactose-binding" evidence="12">
    <location>
        <begin position="552"/>
        <end position="613"/>
    </location>
</feature>
<evidence type="ECO:0000256" key="6">
    <source>
        <dbReference type="PIRSR" id="PIRSR006336-1"/>
    </source>
</evidence>
<evidence type="ECO:0000256" key="4">
    <source>
        <dbReference type="ARBA" id="ARBA00023180"/>
    </source>
</evidence>
<dbReference type="OrthoDB" id="1657402at2759"/>
<feature type="domain" description="Glycoside hydrolase 35 catalytic" evidence="10">
    <location>
        <begin position="38"/>
        <end position="355"/>
    </location>
</feature>
<dbReference type="AlphaFoldDB" id="A0A0K8WK00"/>
<comment type="similarity">
    <text evidence="1 8">Belongs to the glycosyl hydrolase 35 family.</text>
</comment>
<dbReference type="InterPro" id="IPR026283">
    <property type="entry name" value="B-gal_1-like"/>
</dbReference>
<dbReference type="InterPro" id="IPR017853">
    <property type="entry name" value="GH"/>
</dbReference>
<evidence type="ECO:0000256" key="1">
    <source>
        <dbReference type="ARBA" id="ARBA00009809"/>
    </source>
</evidence>
<dbReference type="InterPro" id="IPR048913">
    <property type="entry name" value="BetaGal_gal-bd"/>
</dbReference>
<dbReference type="Pfam" id="PF01301">
    <property type="entry name" value="Glyco_hydro_35"/>
    <property type="match status" value="1"/>
</dbReference>
<dbReference type="InterPro" id="IPR001944">
    <property type="entry name" value="Glycoside_Hdrlase_35"/>
</dbReference>
<gene>
    <name evidence="13" type="primary">GLB1_11</name>
    <name evidence="13" type="ORF">c0_g1_i1</name>
</gene>
<feature type="active site" description="Nucleophile" evidence="6">
    <location>
        <position position="264"/>
    </location>
</feature>
<sequence>MHLLGLTCCLLLLGVHACYAHRAPGPRNFTVDWDNDRFLKDGKSFRFIAGSFHYFRAHPDSWQRKLQTLRASGLNAVTTYVEWSLHNPKDGTYVWNGIADLERFIKLADELGLLVILRPGPYICAERDFGGFPYWLLTKYPNIKLRTSDVNYLFEVRTWYNALFNKLKSYLYGNGGPIIMVQVENEYGSYYACDKKYRTWLRDETLVHVQDNAVLFTNDGPSVLSCGHIEGVLATMDFGATNQISSYWARLRQIQPKGPLVNAEFYPGWLTHWSEPMARVRTEAISKSFIEMLDVGASVNFYMMFGGTNFGFTAGANDGGPGRYQPDITSYDYDAPMSEAGDVTEKYHKLREIIGSYLPLPNIPIPAPTAKKNYGTIRLNACCSMLSAKGREILSTGVVIDTKPKTFEALDQYSGFVLYETVLPTFKRDPTILRVGGVHDRAYVFIDDQLVGILSRETPIYELPISPTYGKRLQLLVENQGRINFGPVTDFKGITSNVMLDKDILTNWTMTKYPLESVEDIETLIALVNADDINVIRRFHEDKGGNILASGPTIYYGQLTIPDGQVADTYLDTKGWGKGLVFINGENLGRYWPVAGPQVTLYVPQEVLKSGDNRIVLIEYQRAAPANEITFTDTPNFDGH</sequence>
<dbReference type="SUPFAM" id="SSF51445">
    <property type="entry name" value="(Trans)glycosidases"/>
    <property type="match status" value="1"/>
</dbReference>
<organism evidence="13">
    <name type="scientific">Bactrocera latifrons</name>
    <name type="common">Malaysian fruit fly</name>
    <name type="synonym">Chaetodacus latifrons</name>
    <dbReference type="NCBI Taxonomy" id="174628"/>
    <lineage>
        <taxon>Eukaryota</taxon>
        <taxon>Metazoa</taxon>
        <taxon>Ecdysozoa</taxon>
        <taxon>Arthropoda</taxon>
        <taxon>Hexapoda</taxon>
        <taxon>Insecta</taxon>
        <taxon>Pterygota</taxon>
        <taxon>Neoptera</taxon>
        <taxon>Endopterygota</taxon>
        <taxon>Diptera</taxon>
        <taxon>Brachycera</taxon>
        <taxon>Muscomorpha</taxon>
        <taxon>Tephritoidea</taxon>
        <taxon>Tephritidae</taxon>
        <taxon>Bactrocera</taxon>
        <taxon>Bactrocera</taxon>
    </lineage>
</organism>
<protein>
    <recommendedName>
        <fullName evidence="7">Beta-galactosidase</fullName>
        <ecNumber evidence="7">3.2.1.23</ecNumber>
    </recommendedName>
</protein>
<feature type="domain" description="Beta-galactosidase 1-like first all-beta" evidence="11">
    <location>
        <begin position="404"/>
        <end position="514"/>
    </location>
</feature>
<dbReference type="GeneID" id="108975394"/>
<evidence type="ECO:0000256" key="5">
    <source>
        <dbReference type="ARBA" id="ARBA00023295"/>
    </source>
</evidence>
<dbReference type="FunFam" id="2.60.120.260:FF:000021">
    <property type="entry name" value="Beta-galactosidase"/>
    <property type="match status" value="1"/>
</dbReference>
<dbReference type="SUPFAM" id="SSF49785">
    <property type="entry name" value="Galactose-binding domain-like"/>
    <property type="match status" value="1"/>
</dbReference>
<keyword evidence="2 9" id="KW-0732">Signal</keyword>
<feature type="chain" id="PRO_5005523163" description="Beta-galactosidase" evidence="9">
    <location>
        <begin position="21"/>
        <end position="640"/>
    </location>
</feature>
<evidence type="ECO:0000256" key="8">
    <source>
        <dbReference type="RuleBase" id="RU003679"/>
    </source>
</evidence>
<evidence type="ECO:0000259" key="12">
    <source>
        <dbReference type="Pfam" id="PF21467"/>
    </source>
</evidence>
<dbReference type="FunFam" id="3.20.20.80:FF:000017">
    <property type="entry name" value="Beta-galactosidase"/>
    <property type="match status" value="1"/>
</dbReference>
<dbReference type="Pfam" id="PF21467">
    <property type="entry name" value="BetaGal_gal-bd"/>
    <property type="match status" value="1"/>
</dbReference>
<proteinExistence type="inferred from homology"/>
<evidence type="ECO:0000259" key="10">
    <source>
        <dbReference type="Pfam" id="PF01301"/>
    </source>
</evidence>
<keyword evidence="5 7" id="KW-0326">Glycosidase</keyword>
<keyword evidence="3 7" id="KW-0378">Hydrolase</keyword>
<dbReference type="GO" id="GO:0004565">
    <property type="term" value="F:beta-galactosidase activity"/>
    <property type="evidence" value="ECO:0007669"/>
    <property type="project" value="UniProtKB-EC"/>
</dbReference>